<dbReference type="Proteomes" id="UP000565262">
    <property type="component" value="Unassembled WGS sequence"/>
</dbReference>
<dbReference type="PANTHER" id="PTHR42759">
    <property type="entry name" value="MOXR FAMILY PROTEIN"/>
    <property type="match status" value="1"/>
</dbReference>
<feature type="domain" description="AAA+ ATPase" evidence="1">
    <location>
        <begin position="52"/>
        <end position="266"/>
    </location>
</feature>
<dbReference type="InterPro" id="IPR027417">
    <property type="entry name" value="P-loop_NTPase"/>
</dbReference>
<dbReference type="GO" id="GO:0005524">
    <property type="term" value="F:ATP binding"/>
    <property type="evidence" value="ECO:0007669"/>
    <property type="project" value="InterPro"/>
</dbReference>
<comment type="caution">
    <text evidence="2">The sequence shown here is derived from an EMBL/GenBank/DDBJ whole genome shotgun (WGS) entry which is preliminary data.</text>
</comment>
<dbReference type="RefSeq" id="WP_182808935.1">
    <property type="nucleotide sequence ID" value="NZ_JACJFM010000012.1"/>
</dbReference>
<dbReference type="SMART" id="SM00382">
    <property type="entry name" value="AAA"/>
    <property type="match status" value="1"/>
</dbReference>
<dbReference type="GO" id="GO:0016887">
    <property type="term" value="F:ATP hydrolysis activity"/>
    <property type="evidence" value="ECO:0007669"/>
    <property type="project" value="InterPro"/>
</dbReference>
<dbReference type="PANTHER" id="PTHR42759:SF1">
    <property type="entry name" value="MAGNESIUM-CHELATASE SUBUNIT CHLD"/>
    <property type="match status" value="1"/>
</dbReference>
<evidence type="ECO:0000259" key="1">
    <source>
        <dbReference type="SMART" id="SM00382"/>
    </source>
</evidence>
<protein>
    <submittedName>
        <fullName evidence="2">AAA family ATPase</fullName>
    </submittedName>
</protein>
<dbReference type="InterPro" id="IPR050764">
    <property type="entry name" value="CbbQ/NirQ/NorQ/GpvN"/>
</dbReference>
<dbReference type="Gene3D" id="3.40.50.300">
    <property type="entry name" value="P-loop containing nucleotide triphosphate hydrolases"/>
    <property type="match status" value="2"/>
</dbReference>
<dbReference type="InterPro" id="IPR011704">
    <property type="entry name" value="ATPase_dyneun-rel_AAA"/>
</dbReference>
<evidence type="ECO:0000313" key="2">
    <source>
        <dbReference type="EMBL" id="MBB1487151.1"/>
    </source>
</evidence>
<sequence length="365" mass="41269">MPTQTDNTKFDLLTVAKTEGSSVSVQKYNPDSEQIYLFDKASIYALTAAYHAGRPLLVRGDPGTGKSQLAHAVAEAMNWQLLSTVITAHTEIQDLWYHFDTVNRLGHAQLMSAMHGSVDAEGRAETLKAELSPNKFLSPGVLWWSYDWQSALRHCRDSEHRQYVPESIHGKKNLSRMTDQDLESLIPDPKGIVLLIDEIDKADSDLPNSLLETLDCKRFEVPWIDESVGGAEQTLKPLVIITTNEERQLPPAFLRRCLVLNMNLPTENTELKALLIERGKAHFKDDIEQDAMALAADQLIKDRELADSYGYKPPGQAEYLDILRVLRQFDKSEQVEMLNEIKDFALRKHPDLPLSSEQDAHHDRS</sequence>
<accession>A0A839IQE5</accession>
<name>A0A839IQE5_9GAMM</name>
<reference evidence="2 3" key="1">
    <citation type="submission" date="2020-08" db="EMBL/GenBank/DDBJ databases">
        <title>Oceanospirillum sp. nov. isolated from marine sediment.</title>
        <authorList>
            <person name="Ji X."/>
        </authorList>
    </citation>
    <scope>NUCLEOTIDE SEQUENCE [LARGE SCALE GENOMIC DNA]</scope>
    <source>
        <strain evidence="2 3">D5</strain>
    </source>
</reference>
<proteinExistence type="predicted"/>
<gene>
    <name evidence="2" type="ORF">H4O21_11065</name>
</gene>
<dbReference type="InterPro" id="IPR003593">
    <property type="entry name" value="AAA+_ATPase"/>
</dbReference>
<evidence type="ECO:0000313" key="3">
    <source>
        <dbReference type="Proteomes" id="UP000565262"/>
    </source>
</evidence>
<dbReference type="Pfam" id="PF07728">
    <property type="entry name" value="AAA_5"/>
    <property type="match status" value="1"/>
</dbReference>
<dbReference type="AlphaFoldDB" id="A0A839IQE5"/>
<organism evidence="2 3">
    <name type="scientific">Oceanospirillum sediminis</name>
    <dbReference type="NCBI Taxonomy" id="2760088"/>
    <lineage>
        <taxon>Bacteria</taxon>
        <taxon>Pseudomonadati</taxon>
        <taxon>Pseudomonadota</taxon>
        <taxon>Gammaproteobacteria</taxon>
        <taxon>Oceanospirillales</taxon>
        <taxon>Oceanospirillaceae</taxon>
        <taxon>Oceanospirillum</taxon>
    </lineage>
</organism>
<keyword evidence="3" id="KW-1185">Reference proteome</keyword>
<dbReference type="EMBL" id="JACJFM010000012">
    <property type="protein sequence ID" value="MBB1487151.1"/>
    <property type="molecule type" value="Genomic_DNA"/>
</dbReference>
<dbReference type="SUPFAM" id="SSF52540">
    <property type="entry name" value="P-loop containing nucleoside triphosphate hydrolases"/>
    <property type="match status" value="1"/>
</dbReference>